<organism evidence="2 3">
    <name type="scientific">Deinococcus soli</name>
    <name type="common">ex Cha et al. 2016</name>
    <dbReference type="NCBI Taxonomy" id="1309411"/>
    <lineage>
        <taxon>Bacteria</taxon>
        <taxon>Thermotogati</taxon>
        <taxon>Deinococcota</taxon>
        <taxon>Deinococci</taxon>
        <taxon>Deinococcales</taxon>
        <taxon>Deinococcaceae</taxon>
        <taxon>Deinococcus</taxon>
    </lineage>
</organism>
<dbReference type="AlphaFoldDB" id="A0AAE3XAV9"/>
<reference evidence="2" key="1">
    <citation type="submission" date="2023-07" db="EMBL/GenBank/DDBJ databases">
        <title>Sorghum-associated microbial communities from plants grown in Nebraska, USA.</title>
        <authorList>
            <person name="Schachtman D."/>
        </authorList>
    </citation>
    <scope>NUCLEOTIDE SEQUENCE</scope>
    <source>
        <strain evidence="2">BE330</strain>
    </source>
</reference>
<comment type="caution">
    <text evidence="2">The sequence shown here is derived from an EMBL/GenBank/DDBJ whole genome shotgun (WGS) entry which is preliminary data.</text>
</comment>
<gene>
    <name evidence="2" type="ORF">J2Y00_001071</name>
</gene>
<sequence length="71" mass="7053">MVCQNRSFRAEASGSKAGSGRGVGHPVTFRVADGTDGIRITAAQDNAGESGGAVPLSTISVGGGPYTAEDE</sequence>
<evidence type="ECO:0000256" key="1">
    <source>
        <dbReference type="SAM" id="MobiDB-lite"/>
    </source>
</evidence>
<accession>A0AAE3XAV9</accession>
<dbReference type="Proteomes" id="UP001185331">
    <property type="component" value="Unassembled WGS sequence"/>
</dbReference>
<evidence type="ECO:0000313" key="2">
    <source>
        <dbReference type="EMBL" id="MDR6217514.1"/>
    </source>
</evidence>
<feature type="region of interest" description="Disordered" evidence="1">
    <location>
        <begin position="44"/>
        <end position="71"/>
    </location>
</feature>
<proteinExistence type="predicted"/>
<protein>
    <submittedName>
        <fullName evidence="2">Uncharacterized protein</fullName>
    </submittedName>
</protein>
<name>A0AAE3XAV9_9DEIO</name>
<evidence type="ECO:0000313" key="3">
    <source>
        <dbReference type="Proteomes" id="UP001185331"/>
    </source>
</evidence>
<dbReference type="EMBL" id="JAVDQK010000002">
    <property type="protein sequence ID" value="MDR6217514.1"/>
    <property type="molecule type" value="Genomic_DNA"/>
</dbReference>
<feature type="region of interest" description="Disordered" evidence="1">
    <location>
        <begin position="1"/>
        <end position="28"/>
    </location>
</feature>